<evidence type="ECO:0000256" key="1">
    <source>
        <dbReference type="SAM" id="MobiDB-lite"/>
    </source>
</evidence>
<dbReference type="Gene3D" id="3.10.200.10">
    <property type="entry name" value="Alpha carbonic anhydrase"/>
    <property type="match status" value="2"/>
</dbReference>
<sequence>MHIGLSIKSLPVLLIISFIISIYAQEVQDEREFDYANGSEKGPEAWGKLHKEWSACNIGKMQSPIDLSNSRVDIVHKSKKLSRNYIPCTATLNNRGHESRYSLELHMVHKSIDPTSKHQIAVIGVLYKIGKPNLFLSKLVRNITSLVNQDNERTHPGVIDPQEIKMSCRRYYNYIGSLTVPPCTEGVIWTISKKVRTVSLDQVKLLREAVHDHAAKNARPLQPDHQRDIQLIGPDDN</sequence>
<feature type="chain" id="PRO_5047479603" evidence="2">
    <location>
        <begin position="25"/>
        <end position="237"/>
    </location>
</feature>
<dbReference type="Pfam" id="PF00194">
    <property type="entry name" value="Carb_anhydrase"/>
    <property type="match status" value="1"/>
</dbReference>
<evidence type="ECO:0000256" key="2">
    <source>
        <dbReference type="SAM" id="SignalP"/>
    </source>
</evidence>
<dbReference type="CDD" id="cd03124">
    <property type="entry name" value="alpha_CA_prokaryotic_like"/>
    <property type="match status" value="1"/>
</dbReference>
<feature type="signal peptide" evidence="2">
    <location>
        <begin position="1"/>
        <end position="24"/>
    </location>
</feature>
<dbReference type="InterPro" id="IPR023561">
    <property type="entry name" value="Carbonic_anhydrase_a-class"/>
</dbReference>
<dbReference type="Proteomes" id="UP001151760">
    <property type="component" value="Unassembled WGS sequence"/>
</dbReference>
<evidence type="ECO:0000313" key="5">
    <source>
        <dbReference type="Proteomes" id="UP001151760"/>
    </source>
</evidence>
<organism evidence="4 5">
    <name type="scientific">Tanacetum coccineum</name>
    <dbReference type="NCBI Taxonomy" id="301880"/>
    <lineage>
        <taxon>Eukaryota</taxon>
        <taxon>Viridiplantae</taxon>
        <taxon>Streptophyta</taxon>
        <taxon>Embryophyta</taxon>
        <taxon>Tracheophyta</taxon>
        <taxon>Spermatophyta</taxon>
        <taxon>Magnoliopsida</taxon>
        <taxon>eudicotyledons</taxon>
        <taxon>Gunneridae</taxon>
        <taxon>Pentapetalae</taxon>
        <taxon>asterids</taxon>
        <taxon>campanulids</taxon>
        <taxon>Asterales</taxon>
        <taxon>Asteraceae</taxon>
        <taxon>Asteroideae</taxon>
        <taxon>Anthemideae</taxon>
        <taxon>Anthemidinae</taxon>
        <taxon>Tanacetum</taxon>
    </lineage>
</organism>
<dbReference type="EMBL" id="BQNB010014536">
    <property type="protein sequence ID" value="GJT29359.1"/>
    <property type="molecule type" value="Genomic_DNA"/>
</dbReference>
<reference evidence="4" key="2">
    <citation type="submission" date="2022-01" db="EMBL/GenBank/DDBJ databases">
        <authorList>
            <person name="Yamashiro T."/>
            <person name="Shiraishi A."/>
            <person name="Satake H."/>
            <person name="Nakayama K."/>
        </authorList>
    </citation>
    <scope>NUCLEOTIDE SEQUENCE</scope>
</reference>
<reference evidence="4" key="1">
    <citation type="journal article" date="2022" name="Int. J. Mol. Sci.">
        <title>Draft Genome of Tanacetum Coccineum: Genomic Comparison of Closely Related Tanacetum-Family Plants.</title>
        <authorList>
            <person name="Yamashiro T."/>
            <person name="Shiraishi A."/>
            <person name="Nakayama K."/>
            <person name="Satake H."/>
        </authorList>
    </citation>
    <scope>NUCLEOTIDE SEQUENCE</scope>
</reference>
<feature type="region of interest" description="Disordered" evidence="1">
    <location>
        <begin position="214"/>
        <end position="237"/>
    </location>
</feature>
<dbReference type="PANTHER" id="PTHR18952:SF234">
    <property type="entry name" value="CARBONIC ANHYDRASE"/>
    <property type="match status" value="1"/>
</dbReference>
<evidence type="ECO:0000259" key="3">
    <source>
        <dbReference type="PROSITE" id="PS51144"/>
    </source>
</evidence>
<dbReference type="InterPro" id="IPR041891">
    <property type="entry name" value="Alpha_CA_prokaryot-like"/>
</dbReference>
<protein>
    <submittedName>
        <fullName evidence="4">Alpha carbonic anhydrase 7-like protein</fullName>
    </submittedName>
</protein>
<dbReference type="InterPro" id="IPR036398">
    <property type="entry name" value="CA_dom_sf"/>
</dbReference>
<evidence type="ECO:0000313" key="4">
    <source>
        <dbReference type="EMBL" id="GJT29359.1"/>
    </source>
</evidence>
<accession>A0ABQ5CRK3</accession>
<gene>
    <name evidence="4" type="ORF">Tco_0909634</name>
</gene>
<dbReference type="PANTHER" id="PTHR18952">
    <property type="entry name" value="CARBONIC ANHYDRASE"/>
    <property type="match status" value="1"/>
</dbReference>
<dbReference type="SMART" id="SM01057">
    <property type="entry name" value="Carb_anhydrase"/>
    <property type="match status" value="1"/>
</dbReference>
<name>A0ABQ5CRK3_9ASTR</name>
<feature type="domain" description="Alpha-carbonic anhydrase" evidence="3">
    <location>
        <begin position="1"/>
        <end position="233"/>
    </location>
</feature>
<proteinExistence type="predicted"/>
<dbReference type="InterPro" id="IPR001148">
    <property type="entry name" value="CA_dom"/>
</dbReference>
<comment type="caution">
    <text evidence="4">The sequence shown here is derived from an EMBL/GenBank/DDBJ whole genome shotgun (WGS) entry which is preliminary data.</text>
</comment>
<dbReference type="PROSITE" id="PS51144">
    <property type="entry name" value="ALPHA_CA_2"/>
    <property type="match status" value="1"/>
</dbReference>
<keyword evidence="2" id="KW-0732">Signal</keyword>
<dbReference type="SUPFAM" id="SSF51069">
    <property type="entry name" value="Carbonic anhydrase"/>
    <property type="match status" value="1"/>
</dbReference>
<keyword evidence="5" id="KW-1185">Reference proteome</keyword>